<evidence type="ECO:0000256" key="2">
    <source>
        <dbReference type="ARBA" id="ARBA00010400"/>
    </source>
</evidence>
<evidence type="ECO:0000256" key="3">
    <source>
        <dbReference type="ARBA" id="ARBA00022525"/>
    </source>
</evidence>
<comment type="caution">
    <text evidence="7">The sequence shown here is derived from an EMBL/GenBank/DDBJ whole genome shotgun (WGS) entry which is preliminary data.</text>
</comment>
<dbReference type="Proteomes" id="UP000602510">
    <property type="component" value="Unassembled WGS sequence"/>
</dbReference>
<feature type="compositionally biased region" description="Basic and acidic residues" evidence="6">
    <location>
        <begin position="46"/>
        <end position="55"/>
    </location>
</feature>
<gene>
    <name evidence="7" type="ORF">GN244_ATG15538</name>
    <name evidence="8" type="ORF">GN958_ATG08537</name>
</gene>
<dbReference type="Proteomes" id="UP000704712">
    <property type="component" value="Unassembled WGS sequence"/>
</dbReference>
<comment type="function">
    <text evidence="5">Effector that suppresses plant defense responses during pathogen infection.</text>
</comment>
<keyword evidence="4 5" id="KW-0732">Signal</keyword>
<evidence type="ECO:0000256" key="5">
    <source>
        <dbReference type="RuleBase" id="RU367124"/>
    </source>
</evidence>
<dbReference type="EMBL" id="JAACNO010001196">
    <property type="protein sequence ID" value="KAF4142361.1"/>
    <property type="molecule type" value="Genomic_DNA"/>
</dbReference>
<organism evidence="7 9">
    <name type="scientific">Phytophthora infestans</name>
    <name type="common">Potato late blight agent</name>
    <name type="synonym">Botrytis infestans</name>
    <dbReference type="NCBI Taxonomy" id="4787"/>
    <lineage>
        <taxon>Eukaryota</taxon>
        <taxon>Sar</taxon>
        <taxon>Stramenopiles</taxon>
        <taxon>Oomycota</taxon>
        <taxon>Peronosporomycetes</taxon>
        <taxon>Peronosporales</taxon>
        <taxon>Peronosporaceae</taxon>
        <taxon>Phytophthora</taxon>
    </lineage>
</organism>
<comment type="domain">
    <text evidence="5">The RxLR-dEER motif acts to carry the protein into the host cell cytoplasm through binding to cell surface phosphatidylinositol-3-phosphate.</text>
</comment>
<comment type="similarity">
    <text evidence="2 5">Belongs to the RxLR effector family.</text>
</comment>
<feature type="signal peptide" evidence="5">
    <location>
        <begin position="1"/>
        <end position="19"/>
    </location>
</feature>
<evidence type="ECO:0000313" key="9">
    <source>
        <dbReference type="Proteomes" id="UP000602510"/>
    </source>
</evidence>
<sequence length="96" mass="10127">MRLSFIIVAVSLLAGGSGAAGAAYPASDVLTSRGTNEGARTGKRSLRYDSNVERTGEEDDEIKFLPDAEKLAQLAKLAHTNKADSLGTSLKNFLSN</sequence>
<evidence type="ECO:0000256" key="1">
    <source>
        <dbReference type="ARBA" id="ARBA00004613"/>
    </source>
</evidence>
<evidence type="ECO:0000256" key="4">
    <source>
        <dbReference type="ARBA" id="ARBA00022729"/>
    </source>
</evidence>
<feature type="region of interest" description="Disordered" evidence="6">
    <location>
        <begin position="27"/>
        <end position="59"/>
    </location>
</feature>
<protein>
    <recommendedName>
        <fullName evidence="5">RxLR effector protein</fullName>
    </recommendedName>
</protein>
<dbReference type="AlphaFoldDB" id="A0A833T2H0"/>
<evidence type="ECO:0000313" key="7">
    <source>
        <dbReference type="EMBL" id="KAF4032606.1"/>
    </source>
</evidence>
<keyword evidence="3 5" id="KW-0964">Secreted</keyword>
<proteinExistence type="inferred from homology"/>
<dbReference type="EMBL" id="WSZM01000476">
    <property type="protein sequence ID" value="KAF4032606.1"/>
    <property type="molecule type" value="Genomic_DNA"/>
</dbReference>
<accession>A0A833T2H0</accession>
<dbReference type="Pfam" id="PF16810">
    <property type="entry name" value="RXLR"/>
    <property type="match status" value="1"/>
</dbReference>
<evidence type="ECO:0000256" key="6">
    <source>
        <dbReference type="SAM" id="MobiDB-lite"/>
    </source>
</evidence>
<dbReference type="InterPro" id="IPR031825">
    <property type="entry name" value="RXLR"/>
</dbReference>
<name>A0A833T2H0_PHYIN</name>
<reference evidence="7" key="1">
    <citation type="submission" date="2020-04" db="EMBL/GenBank/DDBJ databases">
        <title>Hybrid Assembly of Korean Phytophthora infestans isolates.</title>
        <authorList>
            <person name="Prokchorchik M."/>
            <person name="Lee Y."/>
            <person name="Seo J."/>
            <person name="Cho J.-H."/>
            <person name="Park Y.-E."/>
            <person name="Jang D.-C."/>
            <person name="Im J.-S."/>
            <person name="Choi J.-G."/>
            <person name="Park H.-J."/>
            <person name="Lee G.-B."/>
            <person name="Lee Y.-G."/>
            <person name="Hong S.-Y."/>
            <person name="Cho K."/>
            <person name="Sohn K.H."/>
        </authorList>
    </citation>
    <scope>NUCLEOTIDE SEQUENCE</scope>
    <source>
        <strain evidence="7">KR_1_A1</strain>
        <strain evidence="8">KR_2_A2</strain>
    </source>
</reference>
<feature type="chain" id="PRO_5036239720" description="RxLR effector protein" evidence="5">
    <location>
        <begin position="20"/>
        <end position="96"/>
    </location>
</feature>
<evidence type="ECO:0000313" key="8">
    <source>
        <dbReference type="EMBL" id="KAF4142361.1"/>
    </source>
</evidence>
<keyword evidence="9" id="KW-1185">Reference proteome</keyword>
<comment type="subcellular location">
    <subcellularLocation>
        <location evidence="1 5">Secreted</location>
    </subcellularLocation>
</comment>